<proteinExistence type="predicted"/>
<reference evidence="1" key="1">
    <citation type="submission" date="2018-05" db="EMBL/GenBank/DDBJ databases">
        <authorList>
            <person name="Lanie J.A."/>
            <person name="Ng W.-L."/>
            <person name="Kazmierczak K.M."/>
            <person name="Andrzejewski T.M."/>
            <person name="Davidsen T.M."/>
            <person name="Wayne K.J."/>
            <person name="Tettelin H."/>
            <person name="Glass J.I."/>
            <person name="Rusch D."/>
            <person name="Podicherti R."/>
            <person name="Tsui H.-C.T."/>
            <person name="Winkler M.E."/>
        </authorList>
    </citation>
    <scope>NUCLEOTIDE SEQUENCE</scope>
</reference>
<dbReference type="AlphaFoldDB" id="A0A382VN15"/>
<name>A0A382VN15_9ZZZZ</name>
<organism evidence="1">
    <name type="scientific">marine metagenome</name>
    <dbReference type="NCBI Taxonomy" id="408172"/>
    <lineage>
        <taxon>unclassified sequences</taxon>
        <taxon>metagenomes</taxon>
        <taxon>ecological metagenomes</taxon>
    </lineage>
</organism>
<accession>A0A382VN15</accession>
<dbReference type="EMBL" id="UINC01152952">
    <property type="protein sequence ID" value="SVD47395.1"/>
    <property type="molecule type" value="Genomic_DNA"/>
</dbReference>
<evidence type="ECO:0000313" key="1">
    <source>
        <dbReference type="EMBL" id="SVD47395.1"/>
    </source>
</evidence>
<gene>
    <name evidence="1" type="ORF">METZ01_LOCUS400249</name>
</gene>
<dbReference type="Pfam" id="PF14100">
    <property type="entry name" value="DUF6807"/>
    <property type="match status" value="1"/>
</dbReference>
<protein>
    <submittedName>
        <fullName evidence="1">Uncharacterized protein</fullName>
    </submittedName>
</protein>
<feature type="non-terminal residue" evidence="1">
    <location>
        <position position="128"/>
    </location>
</feature>
<dbReference type="InterPro" id="IPR029475">
    <property type="entry name" value="DUF6807"/>
</dbReference>
<sequence length="128" mass="14461">MSNFSLKANDLGFEIHDAHSVADRPIAVYRATEELPRSDSPKPCFDPLHTSSGQLVTEYRPDDHTWHTGLYFGWVHVNNANLWGGPWYVPEEKKYVHVENSHGIQRHDSFSVFGVSHASVASVDEELS</sequence>